<proteinExistence type="predicted"/>
<accession>H0R5H1</accession>
<reference evidence="2 3" key="1">
    <citation type="submission" date="2011-12" db="EMBL/GenBank/DDBJ databases">
        <title>Whole genome shotgun sequence of Gordonia effusa NBRC 100432.</title>
        <authorList>
            <person name="Yoshida I."/>
            <person name="Takarada H."/>
            <person name="Hosoyama A."/>
            <person name="Tsuchikane K."/>
            <person name="Katsumata H."/>
            <person name="Yamazaki S."/>
            <person name="Fujita N."/>
        </authorList>
    </citation>
    <scope>NUCLEOTIDE SEQUENCE [LARGE SCALE GENOMIC DNA]</scope>
    <source>
        <strain evidence="2 3">NBRC 100432</strain>
    </source>
</reference>
<dbReference type="InterPro" id="IPR008136">
    <property type="entry name" value="CinA_C"/>
</dbReference>
<organism evidence="2 3">
    <name type="scientific">Gordonia effusa NBRC 100432</name>
    <dbReference type="NCBI Taxonomy" id="1077974"/>
    <lineage>
        <taxon>Bacteria</taxon>
        <taxon>Bacillati</taxon>
        <taxon>Actinomycetota</taxon>
        <taxon>Actinomycetes</taxon>
        <taxon>Mycobacteriales</taxon>
        <taxon>Gordoniaceae</taxon>
        <taxon>Gordonia</taxon>
    </lineage>
</organism>
<dbReference type="AlphaFoldDB" id="H0R5H1"/>
<dbReference type="NCBIfam" id="TIGR00199">
    <property type="entry name" value="PncC_domain"/>
    <property type="match status" value="1"/>
</dbReference>
<dbReference type="STRING" id="1077974.GOEFS_110_00510"/>
<evidence type="ECO:0000313" key="2">
    <source>
        <dbReference type="EMBL" id="GAB20322.1"/>
    </source>
</evidence>
<dbReference type="EMBL" id="BAEH01000110">
    <property type="protein sequence ID" value="GAB20322.1"/>
    <property type="molecule type" value="Genomic_DNA"/>
</dbReference>
<dbReference type="Gene3D" id="3.90.950.20">
    <property type="entry name" value="CinA-like"/>
    <property type="match status" value="1"/>
</dbReference>
<protein>
    <recommendedName>
        <fullName evidence="1">CinA C-terminal domain-containing protein</fullName>
    </recommendedName>
</protein>
<dbReference type="eggNOG" id="COG1546">
    <property type="taxonomic scope" value="Bacteria"/>
</dbReference>
<evidence type="ECO:0000259" key="1">
    <source>
        <dbReference type="Pfam" id="PF02464"/>
    </source>
</evidence>
<sequence length="147" mass="15180">MAGRAARRIAVAESLTGGSLAAALARGPDASEWFCGGVVAYQSHVKYRLLDVPDGPVVSQAAASAMATRTASLFDADLVIAVTGEAGPQPQEDVSPGTVWFGVYDRTVVSTFGHEFGGSPDDVVEKTVAQVLQTFRDTLAAIGPADV</sequence>
<comment type="caution">
    <text evidence="2">The sequence shown here is derived from an EMBL/GenBank/DDBJ whole genome shotgun (WGS) entry which is preliminary data.</text>
</comment>
<dbReference type="SUPFAM" id="SSF142433">
    <property type="entry name" value="CinA-like"/>
    <property type="match status" value="1"/>
</dbReference>
<evidence type="ECO:0000313" key="3">
    <source>
        <dbReference type="Proteomes" id="UP000035034"/>
    </source>
</evidence>
<dbReference type="InterPro" id="IPR036653">
    <property type="entry name" value="CinA-like_C"/>
</dbReference>
<feature type="domain" description="CinA C-terminal" evidence="1">
    <location>
        <begin position="6"/>
        <end position="138"/>
    </location>
</feature>
<dbReference type="Proteomes" id="UP000035034">
    <property type="component" value="Unassembled WGS sequence"/>
</dbReference>
<gene>
    <name evidence="2" type="ORF">GOEFS_110_00510</name>
</gene>
<keyword evidence="3" id="KW-1185">Reference proteome</keyword>
<dbReference type="Pfam" id="PF02464">
    <property type="entry name" value="CinA"/>
    <property type="match status" value="1"/>
</dbReference>
<name>H0R5H1_9ACTN</name>